<evidence type="ECO:0000313" key="1">
    <source>
        <dbReference type="EMBL" id="KAK5632806.1"/>
    </source>
</evidence>
<sequence>MRIAGLVLAPPQWIAEARKRKASPRCISTDTISSGVAVLASAQRWDPGTNWQIQQDVWELGADNLACSGHLTMVAPLARVVSTPGTRRETPMSEPKW</sequence>
<gene>
    <name evidence="1" type="ORF">RRF57_008519</name>
</gene>
<reference evidence="1 2" key="1">
    <citation type="submission" date="2023-10" db="EMBL/GenBank/DDBJ databases">
        <title>Draft genome sequence of Xylaria bambusicola isolate GMP-LS, the root and basal stem rot pathogen of sugarcane in Indonesia.</title>
        <authorList>
            <person name="Selvaraj P."/>
            <person name="Muralishankar V."/>
            <person name="Muruganantham S."/>
            <person name="Sp S."/>
            <person name="Haryani S."/>
            <person name="Lau K.J.X."/>
            <person name="Naqvi N.I."/>
        </authorList>
    </citation>
    <scope>NUCLEOTIDE SEQUENCE [LARGE SCALE GENOMIC DNA]</scope>
    <source>
        <strain evidence="1">GMP-LS</strain>
    </source>
</reference>
<organism evidence="1 2">
    <name type="scientific">Xylaria bambusicola</name>
    <dbReference type="NCBI Taxonomy" id="326684"/>
    <lineage>
        <taxon>Eukaryota</taxon>
        <taxon>Fungi</taxon>
        <taxon>Dikarya</taxon>
        <taxon>Ascomycota</taxon>
        <taxon>Pezizomycotina</taxon>
        <taxon>Sordariomycetes</taxon>
        <taxon>Xylariomycetidae</taxon>
        <taxon>Xylariales</taxon>
        <taxon>Xylariaceae</taxon>
        <taxon>Xylaria</taxon>
    </lineage>
</organism>
<keyword evidence="2" id="KW-1185">Reference proteome</keyword>
<dbReference type="Proteomes" id="UP001305414">
    <property type="component" value="Unassembled WGS sequence"/>
</dbReference>
<name>A0AAN7UU21_9PEZI</name>
<dbReference type="EMBL" id="JAWHQM010000027">
    <property type="protein sequence ID" value="KAK5632806.1"/>
    <property type="molecule type" value="Genomic_DNA"/>
</dbReference>
<protein>
    <submittedName>
        <fullName evidence="1">Uncharacterized protein</fullName>
    </submittedName>
</protein>
<comment type="caution">
    <text evidence="1">The sequence shown here is derived from an EMBL/GenBank/DDBJ whole genome shotgun (WGS) entry which is preliminary data.</text>
</comment>
<accession>A0AAN7UU21</accession>
<proteinExistence type="predicted"/>
<evidence type="ECO:0000313" key="2">
    <source>
        <dbReference type="Proteomes" id="UP001305414"/>
    </source>
</evidence>
<dbReference type="AlphaFoldDB" id="A0AAN7UU21"/>